<feature type="region of interest" description="Disordered" evidence="1">
    <location>
        <begin position="538"/>
        <end position="559"/>
    </location>
</feature>
<feature type="compositionally biased region" description="Basic residues" evidence="1">
    <location>
        <begin position="293"/>
        <end position="306"/>
    </location>
</feature>
<feature type="non-terminal residue" evidence="2">
    <location>
        <position position="559"/>
    </location>
</feature>
<comment type="caution">
    <text evidence="2">The sequence shown here is derived from an EMBL/GenBank/DDBJ whole genome shotgun (WGS) entry which is preliminary data.</text>
</comment>
<accession>A0A0T6B311</accession>
<keyword evidence="3" id="KW-1185">Reference proteome</keyword>
<feature type="non-terminal residue" evidence="2">
    <location>
        <position position="1"/>
    </location>
</feature>
<feature type="compositionally biased region" description="Basic and acidic residues" evidence="1">
    <location>
        <begin position="547"/>
        <end position="559"/>
    </location>
</feature>
<feature type="compositionally biased region" description="Basic and acidic residues" evidence="1">
    <location>
        <begin position="136"/>
        <end position="148"/>
    </location>
</feature>
<feature type="region of interest" description="Disordered" evidence="1">
    <location>
        <begin position="104"/>
        <end position="336"/>
    </location>
</feature>
<evidence type="ECO:0000256" key="1">
    <source>
        <dbReference type="SAM" id="MobiDB-lite"/>
    </source>
</evidence>
<feature type="compositionally biased region" description="Basic and acidic residues" evidence="1">
    <location>
        <begin position="51"/>
        <end position="90"/>
    </location>
</feature>
<evidence type="ECO:0000313" key="3">
    <source>
        <dbReference type="Proteomes" id="UP000051574"/>
    </source>
</evidence>
<evidence type="ECO:0000313" key="2">
    <source>
        <dbReference type="EMBL" id="KRT81453.1"/>
    </source>
</evidence>
<reference evidence="2 3" key="1">
    <citation type="submission" date="2015-09" db="EMBL/GenBank/DDBJ databases">
        <title>Draft genome of the scarab beetle Oryctes borbonicus.</title>
        <authorList>
            <person name="Meyer J.M."/>
            <person name="Markov G.V."/>
            <person name="Baskaran P."/>
            <person name="Herrmann M."/>
            <person name="Sommer R.J."/>
            <person name="Roedelsperger C."/>
        </authorList>
    </citation>
    <scope>NUCLEOTIDE SEQUENCE [LARGE SCALE GENOMIC DNA]</scope>
    <source>
        <strain evidence="2">OB123</strain>
        <tissue evidence="2">Whole animal</tissue>
    </source>
</reference>
<dbReference type="AlphaFoldDB" id="A0A0T6B311"/>
<feature type="compositionally biased region" description="Basic and acidic residues" evidence="1">
    <location>
        <begin position="279"/>
        <end position="292"/>
    </location>
</feature>
<dbReference type="OrthoDB" id="10258888at2759"/>
<gene>
    <name evidence="2" type="ORF">AMK59_5250</name>
</gene>
<organism evidence="2 3">
    <name type="scientific">Oryctes borbonicus</name>
    <dbReference type="NCBI Taxonomy" id="1629725"/>
    <lineage>
        <taxon>Eukaryota</taxon>
        <taxon>Metazoa</taxon>
        <taxon>Ecdysozoa</taxon>
        <taxon>Arthropoda</taxon>
        <taxon>Hexapoda</taxon>
        <taxon>Insecta</taxon>
        <taxon>Pterygota</taxon>
        <taxon>Neoptera</taxon>
        <taxon>Endopterygota</taxon>
        <taxon>Coleoptera</taxon>
        <taxon>Polyphaga</taxon>
        <taxon>Scarabaeiformia</taxon>
        <taxon>Scarabaeidae</taxon>
        <taxon>Dynastinae</taxon>
        <taxon>Oryctes</taxon>
    </lineage>
</organism>
<feature type="compositionally biased region" description="Basic residues" evidence="1">
    <location>
        <begin position="178"/>
        <end position="187"/>
    </location>
</feature>
<dbReference type="EMBL" id="LJIG01016154">
    <property type="protein sequence ID" value="KRT81453.1"/>
    <property type="molecule type" value="Genomic_DNA"/>
</dbReference>
<sequence length="559" mass="64259">KTKSEQKKKLIKEKKTKKVEEETPKEKIKRDRTPRGEESVREPKHSRKQKIKIENKSKGKTDKPATSDRKEKIEKNALTDTAKKDKVKERIPTKAIEKILEVTQCGTSPIQETHGKLKKRKKLTEDKVAKRKGRTHLRDGSKEAKSDDDLSSSSTDSVSRKKHKHRSFTILENGVEKRRVRIAKTKSPKRDEDEQIETEEVKMPTTKKSKIPTPKISNLKREMSISDQHLDRDLDDDSAETRISLPNLLDERRYRNGPRTADLSALPPPPSLRQSAYSDNERSASDVEEVTRSARRRRKLRKRMKRDSRSAGSDYESSNLIDSGFEPSPRSSRIPKWRNMTDRGVCMTSVTQSIQSNIRRYHLERKIFQHLLELKRLQIRSGQHNEAVLVKRAIDDYHNSCAATVGAGKYVPEDFSFKSFEKFLYHSLRKLQKDGSEYLKGLPETPIDNPLLCTRSTHRCAHATHAYTGIPCAAYLPKMDHHTIPKIGYDCKPSGFLPHINTKKTVTLELCHGGDKQVISLPTDRLDQNKRYYVTFTVKGNDPPSPVRKDQTEENAHRH</sequence>
<proteinExistence type="predicted"/>
<feature type="region of interest" description="Disordered" evidence="1">
    <location>
        <begin position="1"/>
        <end position="90"/>
    </location>
</feature>
<feature type="compositionally biased region" description="Basic and acidic residues" evidence="1">
    <location>
        <begin position="219"/>
        <end position="232"/>
    </location>
</feature>
<feature type="compositionally biased region" description="Basic and acidic residues" evidence="1">
    <location>
        <begin position="18"/>
        <end position="43"/>
    </location>
</feature>
<protein>
    <submittedName>
        <fullName evidence="2">Uncharacterized protein</fullName>
    </submittedName>
</protein>
<name>A0A0T6B311_9SCAR</name>
<dbReference type="Proteomes" id="UP000051574">
    <property type="component" value="Unassembled WGS sequence"/>
</dbReference>